<keyword evidence="7" id="KW-1185">Reference proteome</keyword>
<comment type="similarity">
    <text evidence="1 4">Belongs to the glycosyl hydrolase 28 family.</text>
</comment>
<comment type="caution">
    <text evidence="6">The sequence shown here is derived from an EMBL/GenBank/DDBJ whole genome shotgun (WGS) entry which is preliminary data.</text>
</comment>
<dbReference type="Pfam" id="PF00295">
    <property type="entry name" value="Glyco_hydro_28"/>
    <property type="match status" value="1"/>
</dbReference>
<dbReference type="PANTHER" id="PTHR31339:SF9">
    <property type="entry name" value="PLASMIN AND FIBRONECTIN-BINDING PROTEIN A"/>
    <property type="match status" value="1"/>
</dbReference>
<feature type="signal peptide" evidence="5">
    <location>
        <begin position="1"/>
        <end position="20"/>
    </location>
</feature>
<keyword evidence="2 4" id="KW-0378">Hydrolase</keyword>
<evidence type="ECO:0000256" key="4">
    <source>
        <dbReference type="RuleBase" id="RU361169"/>
    </source>
</evidence>
<dbReference type="SUPFAM" id="SSF51126">
    <property type="entry name" value="Pectin lyase-like"/>
    <property type="match status" value="1"/>
</dbReference>
<feature type="chain" id="PRO_5022130442" evidence="5">
    <location>
        <begin position="21"/>
        <end position="510"/>
    </location>
</feature>
<dbReference type="Gene3D" id="2.160.20.10">
    <property type="entry name" value="Single-stranded right-handed beta-helix, Pectin lyase-like"/>
    <property type="match status" value="1"/>
</dbReference>
<dbReference type="InterPro" id="IPR012334">
    <property type="entry name" value="Pectin_lyas_fold"/>
</dbReference>
<keyword evidence="5" id="KW-0732">Signal</keyword>
<protein>
    <submittedName>
        <fullName evidence="6">Glycosyl hydrolase family 28</fullName>
    </submittedName>
</protein>
<dbReference type="GO" id="GO:0004650">
    <property type="term" value="F:polygalacturonase activity"/>
    <property type="evidence" value="ECO:0007669"/>
    <property type="project" value="InterPro"/>
</dbReference>
<sequence length="510" mass="55966">MKYAGIILLFSLMLSSDLFAQKNYLITTFGAKPDGITNNAVAIQKAIDAASLNGGGKVIVPAGDFVTGVIRFKSGVEISLEQNARLIATPRRLDYGLQKASALIIADHVSHIAITGKGTIDGNAANLLVDIYRMLNNGTLEDKEWKTYNEWHQLRPAEKNRPHIIDFTACDHITIKNITIKNGLCWIQDYSGCSHMVIDSITVESNTFLNNDGIDLDDCKDVKLTNSSFNVADDGICLKSYNANSCCDNIYIANCRIRSSASAFKLGTASHGGFKHITVKNIQVYDTFRSAIALETVDGGFLQDINISNIVAKNTGNAIFIRRGQRNPKAAPGVLKGITINNVKAEIPAGKPDTDYEMAGPAEPYPHHVFPASITGIPGYPVVGITLNHIEISYEGSSVPELKEYNPDEMDKIPEKISGYPEFSMFGELPAWGLYMRHAESVVLKDIKLSYLKSDKRIACVFDDINMLSLNNFKIAKTENYPVILFRNVKGKVLKDLQLPDGSKAAIQVK</sequence>
<evidence type="ECO:0000256" key="3">
    <source>
        <dbReference type="ARBA" id="ARBA00023295"/>
    </source>
</evidence>
<name>A0A562TLH3_9SPHI</name>
<dbReference type="InterPro" id="IPR000743">
    <property type="entry name" value="Glyco_hydro_28"/>
</dbReference>
<gene>
    <name evidence="6" type="ORF">JN11_04891</name>
</gene>
<evidence type="ECO:0000256" key="5">
    <source>
        <dbReference type="SAM" id="SignalP"/>
    </source>
</evidence>
<dbReference type="InterPro" id="IPR011050">
    <property type="entry name" value="Pectin_lyase_fold/virulence"/>
</dbReference>
<accession>A0A562TLH3</accession>
<evidence type="ECO:0000313" key="6">
    <source>
        <dbReference type="EMBL" id="TWI93926.1"/>
    </source>
</evidence>
<organism evidence="6 7">
    <name type="scientific">Mucilaginibacter frigoritolerans</name>
    <dbReference type="NCBI Taxonomy" id="652788"/>
    <lineage>
        <taxon>Bacteria</taxon>
        <taxon>Pseudomonadati</taxon>
        <taxon>Bacteroidota</taxon>
        <taxon>Sphingobacteriia</taxon>
        <taxon>Sphingobacteriales</taxon>
        <taxon>Sphingobacteriaceae</taxon>
        <taxon>Mucilaginibacter</taxon>
    </lineage>
</organism>
<dbReference type="EMBL" id="VLLI01000023">
    <property type="protein sequence ID" value="TWI93926.1"/>
    <property type="molecule type" value="Genomic_DNA"/>
</dbReference>
<dbReference type="InterPro" id="IPR006626">
    <property type="entry name" value="PbH1"/>
</dbReference>
<dbReference type="SMART" id="SM00710">
    <property type="entry name" value="PbH1"/>
    <property type="match status" value="6"/>
</dbReference>
<dbReference type="Proteomes" id="UP000317010">
    <property type="component" value="Unassembled WGS sequence"/>
</dbReference>
<dbReference type="AlphaFoldDB" id="A0A562TLH3"/>
<reference evidence="6 7" key="1">
    <citation type="submission" date="2019-07" db="EMBL/GenBank/DDBJ databases">
        <title>Genomic Encyclopedia of Archaeal and Bacterial Type Strains, Phase II (KMG-II): from individual species to whole genera.</title>
        <authorList>
            <person name="Goeker M."/>
        </authorList>
    </citation>
    <scope>NUCLEOTIDE SEQUENCE [LARGE SCALE GENOMIC DNA]</scope>
    <source>
        <strain evidence="6 7">ATCC BAA-1854</strain>
    </source>
</reference>
<dbReference type="PANTHER" id="PTHR31339">
    <property type="entry name" value="PECTIN LYASE-RELATED"/>
    <property type="match status" value="1"/>
</dbReference>
<dbReference type="InterPro" id="IPR051801">
    <property type="entry name" value="GH28_Enzymes"/>
</dbReference>
<evidence type="ECO:0000256" key="1">
    <source>
        <dbReference type="ARBA" id="ARBA00008834"/>
    </source>
</evidence>
<evidence type="ECO:0000313" key="7">
    <source>
        <dbReference type="Proteomes" id="UP000317010"/>
    </source>
</evidence>
<evidence type="ECO:0000256" key="2">
    <source>
        <dbReference type="ARBA" id="ARBA00022801"/>
    </source>
</evidence>
<dbReference type="GO" id="GO:0005975">
    <property type="term" value="P:carbohydrate metabolic process"/>
    <property type="evidence" value="ECO:0007669"/>
    <property type="project" value="InterPro"/>
</dbReference>
<proteinExistence type="inferred from homology"/>
<keyword evidence="3 4" id="KW-0326">Glycosidase</keyword>